<organism evidence="2 3">
    <name type="scientific">Meripilus lineatus</name>
    <dbReference type="NCBI Taxonomy" id="2056292"/>
    <lineage>
        <taxon>Eukaryota</taxon>
        <taxon>Fungi</taxon>
        <taxon>Dikarya</taxon>
        <taxon>Basidiomycota</taxon>
        <taxon>Agaricomycotina</taxon>
        <taxon>Agaricomycetes</taxon>
        <taxon>Polyporales</taxon>
        <taxon>Meripilaceae</taxon>
        <taxon>Meripilus</taxon>
    </lineage>
</organism>
<dbReference type="InterPro" id="IPR021476">
    <property type="entry name" value="Egh16-like"/>
</dbReference>
<dbReference type="AlphaFoldDB" id="A0AAD5V9F0"/>
<evidence type="ECO:0000313" key="3">
    <source>
        <dbReference type="Proteomes" id="UP001212997"/>
    </source>
</evidence>
<gene>
    <name evidence="2" type="ORF">NLI96_g4853</name>
</gene>
<dbReference type="Pfam" id="PF11327">
    <property type="entry name" value="Egh16-like"/>
    <property type="match status" value="1"/>
</dbReference>
<evidence type="ECO:0000256" key="1">
    <source>
        <dbReference type="SAM" id="SignalP"/>
    </source>
</evidence>
<name>A0AAD5V9F0_9APHY</name>
<sequence>MFSKVLVAVAFVLGLTVQANAHAVIIPVLGVAGTAVRADVQRPTTAAPCGTTNIAANLNNSTSVAVGASGVFSVTVQNFNGGQDGSRQVTANVDTTAVGKTFVAATVTQNGDLAPTNVGTQVVTVQLPSGIKCTGGTSKNLCLMSFKTAGNFGNCVVVKQTAATKRDVGAVGSRAARALKDADESM</sequence>
<keyword evidence="3" id="KW-1185">Reference proteome</keyword>
<keyword evidence="1" id="KW-0732">Signal</keyword>
<evidence type="ECO:0000313" key="2">
    <source>
        <dbReference type="EMBL" id="KAJ3485595.1"/>
    </source>
</evidence>
<accession>A0AAD5V9F0</accession>
<feature type="signal peptide" evidence="1">
    <location>
        <begin position="1"/>
        <end position="21"/>
    </location>
</feature>
<dbReference type="EMBL" id="JANAWD010000148">
    <property type="protein sequence ID" value="KAJ3485595.1"/>
    <property type="molecule type" value="Genomic_DNA"/>
</dbReference>
<comment type="caution">
    <text evidence="2">The sequence shown here is derived from an EMBL/GenBank/DDBJ whole genome shotgun (WGS) entry which is preliminary data.</text>
</comment>
<proteinExistence type="predicted"/>
<dbReference type="Proteomes" id="UP001212997">
    <property type="component" value="Unassembled WGS sequence"/>
</dbReference>
<evidence type="ECO:0008006" key="4">
    <source>
        <dbReference type="Google" id="ProtNLM"/>
    </source>
</evidence>
<protein>
    <recommendedName>
        <fullName evidence="4">GEgh 16 protein</fullName>
    </recommendedName>
</protein>
<feature type="chain" id="PRO_5041947533" description="GEgh 16 protein" evidence="1">
    <location>
        <begin position="22"/>
        <end position="186"/>
    </location>
</feature>
<reference evidence="2" key="1">
    <citation type="submission" date="2022-07" db="EMBL/GenBank/DDBJ databases">
        <title>Genome Sequence of Physisporinus lineatus.</title>
        <authorList>
            <person name="Buettner E."/>
        </authorList>
    </citation>
    <scope>NUCLEOTIDE SEQUENCE</scope>
    <source>
        <strain evidence="2">VT162</strain>
    </source>
</reference>